<dbReference type="Proteomes" id="UP000295264">
    <property type="component" value="Unassembled WGS sequence"/>
</dbReference>
<sequence length="174" mass="20002">GRKRPEAGEEEYKLANGVNKEEEGEEGRQMRGNMEAKMVKPKGPQTQSAPSTDEEIAETKKESTVKDTKEDDHGSISPDKAEDRLPEEGTFDQEEHGKKVKAKHVEKRLLKSETKREASKRQAEAKDEGGMKDLIHSLPDPDKYRRLKNQTVKMENEISDTWKKQRMRKRTTVR</sequence>
<organism evidence="2 3">
    <name type="scientific">Sousa chinensis</name>
    <name type="common">Indo-pacific humpbacked dolphin</name>
    <name type="synonym">Steno chinensis</name>
    <dbReference type="NCBI Taxonomy" id="103600"/>
    <lineage>
        <taxon>Eukaryota</taxon>
        <taxon>Metazoa</taxon>
        <taxon>Chordata</taxon>
        <taxon>Craniata</taxon>
        <taxon>Vertebrata</taxon>
        <taxon>Euteleostomi</taxon>
        <taxon>Mammalia</taxon>
        <taxon>Eutheria</taxon>
        <taxon>Laurasiatheria</taxon>
        <taxon>Artiodactyla</taxon>
        <taxon>Whippomorpha</taxon>
        <taxon>Cetacea</taxon>
        <taxon>Odontoceti</taxon>
        <taxon>Delphinidae</taxon>
        <taxon>Sousa</taxon>
    </lineage>
</organism>
<evidence type="ECO:0000256" key="1">
    <source>
        <dbReference type="SAM" id="MobiDB-lite"/>
    </source>
</evidence>
<evidence type="ECO:0000313" key="3">
    <source>
        <dbReference type="Proteomes" id="UP000295264"/>
    </source>
</evidence>
<feature type="compositionally biased region" description="Basic and acidic residues" evidence="1">
    <location>
        <begin position="1"/>
        <end position="13"/>
    </location>
</feature>
<keyword evidence="3" id="KW-1185">Reference proteome</keyword>
<dbReference type="AlphaFoldDB" id="A0A484GFF8"/>
<feature type="compositionally biased region" description="Basic and acidic residues" evidence="1">
    <location>
        <begin position="57"/>
        <end position="97"/>
    </location>
</feature>
<feature type="region of interest" description="Disordered" evidence="1">
    <location>
        <begin position="1"/>
        <end position="151"/>
    </location>
</feature>
<comment type="caution">
    <text evidence="2">The sequence shown here is derived from an EMBL/GenBank/DDBJ whole genome shotgun (WGS) entry which is preliminary data.</text>
</comment>
<gene>
    <name evidence="2" type="ORF">DBR06_SOUSAS16910013</name>
</gene>
<name>A0A484GFF8_SOUCH</name>
<accession>A0A484GFF8</accession>
<evidence type="ECO:0000313" key="2">
    <source>
        <dbReference type="EMBL" id="TEA34577.1"/>
    </source>
</evidence>
<protein>
    <submittedName>
        <fullName evidence="2">Uncharacterized protein</fullName>
    </submittedName>
</protein>
<dbReference type="EMBL" id="QWLN02009078">
    <property type="protein sequence ID" value="TEA34577.1"/>
    <property type="molecule type" value="Genomic_DNA"/>
</dbReference>
<reference evidence="2 3" key="1">
    <citation type="journal article" date="2018" name="Genomics">
        <title>Molecular footprints of inshore aquatic adaptation in Indo-Pacific humpback dolphin (Sousa chinensis).</title>
        <authorList>
            <person name="Ming Y."/>
            <person name="Jian J."/>
            <person name="Yu F."/>
            <person name="Yu X."/>
            <person name="Wang J."/>
            <person name="Liu W."/>
        </authorList>
    </citation>
    <scope>NUCLEOTIDE SEQUENCE [LARGE SCALE GENOMIC DNA]</scope>
    <source>
        <strain evidence="2">MY-2018</strain>
        <tissue evidence="2">Skin</tissue>
    </source>
</reference>
<proteinExistence type="predicted"/>
<feature type="compositionally biased region" description="Basic and acidic residues" evidence="1">
    <location>
        <begin position="107"/>
        <end position="144"/>
    </location>
</feature>
<feature type="non-terminal residue" evidence="2">
    <location>
        <position position="1"/>
    </location>
</feature>